<sequence length="138" mass="15672">MAYPTRQHSLLIDDDLSRGRVGGCNLPVPMLGSEMINVETAQWYAGACDKTIREWVKRHGIGRQAGKSATLKISLPALLMWLDGQIETLERLRSGDRCHPTVEFYLRRAILLQEETRLGAHRRRLESVRAEMRSKTSA</sequence>
<accession>A0ABX3PCB9</accession>
<keyword evidence="2" id="KW-1185">Reference proteome</keyword>
<evidence type="ECO:0000313" key="1">
    <source>
        <dbReference type="EMBL" id="OQP86022.1"/>
    </source>
</evidence>
<organism evidence="1 2">
    <name type="scientific">Xaviernesmea rhizosphaerae</name>
    <dbReference type="NCBI Taxonomy" id="1672749"/>
    <lineage>
        <taxon>Bacteria</taxon>
        <taxon>Pseudomonadati</taxon>
        <taxon>Pseudomonadota</taxon>
        <taxon>Alphaproteobacteria</taxon>
        <taxon>Hyphomicrobiales</taxon>
        <taxon>Rhizobiaceae</taxon>
        <taxon>Rhizobium/Agrobacterium group</taxon>
        <taxon>Xaviernesmea</taxon>
    </lineage>
</organism>
<protein>
    <submittedName>
        <fullName evidence="1">Uncharacterized protein</fullName>
    </submittedName>
</protein>
<proteinExistence type="predicted"/>
<evidence type="ECO:0000313" key="2">
    <source>
        <dbReference type="Proteomes" id="UP000192652"/>
    </source>
</evidence>
<gene>
    <name evidence="1" type="ORF">BTR14_13140</name>
</gene>
<name>A0ABX3PCB9_9HYPH</name>
<comment type="caution">
    <text evidence="1">The sequence shown here is derived from an EMBL/GenBank/DDBJ whole genome shotgun (WGS) entry which is preliminary data.</text>
</comment>
<dbReference type="Proteomes" id="UP000192652">
    <property type="component" value="Unassembled WGS sequence"/>
</dbReference>
<reference evidence="1 2" key="1">
    <citation type="journal article" date="2017" name="Antonie Van Leeuwenhoek">
        <title>Rhizobium rhizosphaerae sp. nov., a novel species isolated from rice rhizosphere.</title>
        <authorList>
            <person name="Zhao J.J."/>
            <person name="Zhang J."/>
            <person name="Zhang R.J."/>
            <person name="Zhang C.W."/>
            <person name="Yin H.Q."/>
            <person name="Zhang X.X."/>
        </authorList>
    </citation>
    <scope>NUCLEOTIDE SEQUENCE [LARGE SCALE GENOMIC DNA]</scope>
    <source>
        <strain evidence="1 2">RD15</strain>
    </source>
</reference>
<dbReference type="EMBL" id="MSPX01000010">
    <property type="protein sequence ID" value="OQP86022.1"/>
    <property type="molecule type" value="Genomic_DNA"/>
</dbReference>